<dbReference type="SUPFAM" id="SSF48452">
    <property type="entry name" value="TPR-like"/>
    <property type="match status" value="1"/>
</dbReference>
<evidence type="ECO:0000313" key="2">
    <source>
        <dbReference type="Proteomes" id="UP001139011"/>
    </source>
</evidence>
<protein>
    <recommendedName>
        <fullName evidence="3">Tetratricopeptide repeat protein</fullName>
    </recommendedName>
</protein>
<gene>
    <name evidence="1" type="ORF">LCY76_22960</name>
</gene>
<name>A0A9X2BG57_9BACL</name>
<dbReference type="Proteomes" id="UP001139011">
    <property type="component" value="Unassembled WGS sequence"/>
</dbReference>
<proteinExistence type="predicted"/>
<sequence length="308" mass="35403">MKKILIILSVIGVVGFTITAFRTYNFYKAYEIPPLKGDVTIRDLNIDFKDEIKVATSDTAKKKELTVKDINKDNVEDAYPYTKKLIEEGKYNQATQLLKKIIKIKPDQWVYINELRILALKENKTDNFLKTMEVIPQTYEVRMNEALAYVDYLQTPGMGTANLGQKSAQSIELLNGIIKENEHDLLAHYARGLNNLYWPLGLKRTNKAIQDLTYCVAAEKEFGGDKFPFWALFYVALGDALVKDGQRNEGQAVWKEGYKKYPQSLELKKRQGLDEKKAFQLVKEERGIDGFQRPDKSISDLSIIWSNR</sequence>
<keyword evidence="2" id="KW-1185">Reference proteome</keyword>
<accession>A0A9X2BG57</accession>
<reference evidence="1" key="1">
    <citation type="submission" date="2021-09" db="EMBL/GenBank/DDBJ databases">
        <title>Genome analysis of Fictibacillus sp. KIGAM418 isolated from marine sediment.</title>
        <authorList>
            <person name="Seo M.-J."/>
            <person name="Cho E.-S."/>
            <person name="Hwang C.Y."/>
        </authorList>
    </citation>
    <scope>NUCLEOTIDE SEQUENCE</scope>
    <source>
        <strain evidence="1">KIGAM418</strain>
    </source>
</reference>
<dbReference type="AlphaFoldDB" id="A0A9X2BG57"/>
<evidence type="ECO:0008006" key="3">
    <source>
        <dbReference type="Google" id="ProtNLM"/>
    </source>
</evidence>
<evidence type="ECO:0000313" key="1">
    <source>
        <dbReference type="EMBL" id="MCK6259435.1"/>
    </source>
</evidence>
<dbReference type="InterPro" id="IPR011990">
    <property type="entry name" value="TPR-like_helical_dom_sf"/>
</dbReference>
<comment type="caution">
    <text evidence="1">The sequence shown here is derived from an EMBL/GenBank/DDBJ whole genome shotgun (WGS) entry which is preliminary data.</text>
</comment>
<organism evidence="1 2">
    <name type="scientific">Fictibacillus marinisediminis</name>
    <dbReference type="NCBI Taxonomy" id="2878389"/>
    <lineage>
        <taxon>Bacteria</taxon>
        <taxon>Bacillati</taxon>
        <taxon>Bacillota</taxon>
        <taxon>Bacilli</taxon>
        <taxon>Bacillales</taxon>
        <taxon>Fictibacillaceae</taxon>
        <taxon>Fictibacillus</taxon>
    </lineage>
</organism>
<dbReference type="RefSeq" id="WP_248254805.1">
    <property type="nucleotide sequence ID" value="NZ_JAIWJX010000004.1"/>
</dbReference>
<dbReference type="EMBL" id="JAIWJX010000004">
    <property type="protein sequence ID" value="MCK6259435.1"/>
    <property type="molecule type" value="Genomic_DNA"/>
</dbReference>
<dbReference type="Gene3D" id="1.25.40.10">
    <property type="entry name" value="Tetratricopeptide repeat domain"/>
    <property type="match status" value="1"/>
</dbReference>